<feature type="compositionally biased region" description="Polar residues" evidence="1">
    <location>
        <begin position="879"/>
        <end position="888"/>
    </location>
</feature>
<evidence type="ECO:0000256" key="1">
    <source>
        <dbReference type="SAM" id="MobiDB-lite"/>
    </source>
</evidence>
<feature type="compositionally biased region" description="Polar residues" evidence="1">
    <location>
        <begin position="1321"/>
        <end position="1334"/>
    </location>
</feature>
<dbReference type="RefSeq" id="XP_008479221.2">
    <property type="nucleotide sequence ID" value="XM_008480999.2"/>
</dbReference>
<feature type="compositionally biased region" description="Polar residues" evidence="1">
    <location>
        <begin position="32"/>
        <end position="43"/>
    </location>
</feature>
<feature type="region of interest" description="Disordered" evidence="1">
    <location>
        <begin position="1030"/>
        <end position="1056"/>
    </location>
</feature>
<reference evidence="3" key="1">
    <citation type="submission" date="2025-08" db="UniProtKB">
        <authorList>
            <consortium name="RefSeq"/>
        </authorList>
    </citation>
    <scope>IDENTIFICATION</scope>
</reference>
<feature type="compositionally biased region" description="Basic and acidic residues" evidence="1">
    <location>
        <begin position="95"/>
        <end position="105"/>
    </location>
</feature>
<feature type="region of interest" description="Disordered" evidence="1">
    <location>
        <begin position="1157"/>
        <end position="1182"/>
    </location>
</feature>
<feature type="region of interest" description="Disordered" evidence="1">
    <location>
        <begin position="1244"/>
        <end position="1264"/>
    </location>
</feature>
<feature type="region of interest" description="Disordered" evidence="1">
    <location>
        <begin position="865"/>
        <end position="888"/>
    </location>
</feature>
<dbReference type="PaxDb" id="121845-A0A1S3DCW2"/>
<feature type="region of interest" description="Disordered" evidence="1">
    <location>
        <begin position="1290"/>
        <end position="1342"/>
    </location>
</feature>
<evidence type="ECO:0000313" key="3">
    <source>
        <dbReference type="RefSeq" id="XP_008479221.2"/>
    </source>
</evidence>
<feature type="region of interest" description="Disordered" evidence="1">
    <location>
        <begin position="28"/>
        <end position="182"/>
    </location>
</feature>
<feature type="compositionally biased region" description="Polar residues" evidence="1">
    <location>
        <begin position="958"/>
        <end position="976"/>
    </location>
</feature>
<sequence>MFYKPYGVSVENTEKPKYQSSEEYFRNFEVKTPTTNPQPQYSTEPPPTQWSQLPLARPESVQGRKNNLNDDNENVNYETSRHRNINPNDNSNQKSVEDSAEERVKSTQQTQFNSAEEEIRAPPTPTPSSNLEGHKTKDQNEVTITNTERIVQEITQKSTIDSKDPPNIGLDKNQQDPSDTLDQFEDEVGEGEEYEDEYDDYEEEDYEDTDEEPQIIKTSLQHCKALAKNTLVLSRSKNVKFSIKPMLIFFKTNFDSFVKEHCYLYTTAKDLKILNNDLNLEAEERKKKRILRSNKNSSKPYKRNLKKKYKNKNYKRYRTYNDYDESDEDVEEDFYRDSFESYGKRRTNEGKPHIHLEPESNGPNRNIGSKDKGFKKSFTPRRSQEKSHGTEHEKDISVDKQEIESIHNLFNIHDDYVQALKLSDVNLADDVQSIRRIDDGNYRIIIYPKTLLQDQDEIKGNKGDLAENKEKEMQSRMDNEEDVTFLEDNASFLKSNKKFRFPTEKSVTQISDRIGSESFVGTTPIHRDNTQRVTEKFTLGDLPSFHSHEIAYNQKENNQRTTERAAIPNTFKFPQLENFFDNRRQTTDHYSDTYTNNKNVENNKFNLKTSVNDLGSNQQRPTEIIDSSSNEKFNPIKNSKDKLFKPKGQVINEIVYIPNHPLEQLFGTQSDNSQPNFVKKLTNIITPQTINLPSFQNNKDITVSSQILVGKTADKIINAEEFFRSNNDDEMVETQMDIENEKKDAGTITDEISRRQDDMDHIEIAPIKNEFGPIMKDGFLPILPMVMERSSNSDSVQVAATTENILQNRTKPMAALENNSKNTKNKDDIIPLMKPPPIVIPNIPEPLQMNLFDTKYTPLPSIMTSPQNKQVNDPKTKEAGNQNEFKPSYSFTMYSEPDPSFVELNGTDQEIKTKVETQTEDGQFIYYATERTISNTEKKVLTETMQKNDAIKIIDSGPTLSNSDAVSKENTSTDVANNEEKDIKEESSNESDENNSSEPIIYENVFVIIRNKTDLKNGSASKVILSKTALNDGKSDSGAPAIHPNNTTINKEDTGSKDSLLSNVMQLFQDNGERGKENQRNGHEISNKAGAENNKETQAIDHDQETFLQKISSNETAKEDSSQKRRIPGEKALSANEIIIRNIKSQREKLFLENNIKKHTPSPQKDSIQQDTVTTEQTNGPELTTLEDDLATTDSTLFLYKTVTSIIEKTPVTTNLYSENTQDTNLPNDMFSILMPIEDRTVHDRSDKVEVDSVQGTTTERVSSKTNENNIKANVSDIVMGSYSKINRMNSKASTLGKNNNEKISKVDSRSSPQRDVKKNGNINVNNHSGTNTTHKSKHPDVSLPSEIIEKNENLLKNIIAESLKSYKSANFTKMPLNNLGKTINTSRSISNQYLKATTFHPIHFRTATTTTEQTDSD</sequence>
<feature type="compositionally biased region" description="Polar residues" evidence="1">
    <location>
        <begin position="85"/>
        <end position="94"/>
    </location>
</feature>
<name>A0A1S3DCW2_DIACI</name>
<feature type="compositionally biased region" description="Basic and acidic residues" evidence="1">
    <location>
        <begin position="978"/>
        <end position="987"/>
    </location>
</feature>
<feature type="region of interest" description="Disordered" evidence="1">
    <location>
        <begin position="343"/>
        <end position="398"/>
    </location>
</feature>
<feature type="region of interest" description="Disordered" evidence="1">
    <location>
        <begin position="1072"/>
        <end position="1099"/>
    </location>
</feature>
<proteinExistence type="predicted"/>
<accession>A0A1S3DCW2</accession>
<dbReference type="Proteomes" id="UP000079169">
    <property type="component" value="Unplaced"/>
</dbReference>
<feature type="compositionally biased region" description="Polar residues" evidence="1">
    <location>
        <begin position="141"/>
        <end position="159"/>
    </location>
</feature>
<dbReference type="KEGG" id="dci:103516046"/>
<feature type="region of interest" description="Disordered" evidence="1">
    <location>
        <begin position="1"/>
        <end position="20"/>
    </location>
</feature>
<organism evidence="2 3">
    <name type="scientific">Diaphorina citri</name>
    <name type="common">Asian citrus psyllid</name>
    <dbReference type="NCBI Taxonomy" id="121845"/>
    <lineage>
        <taxon>Eukaryota</taxon>
        <taxon>Metazoa</taxon>
        <taxon>Ecdysozoa</taxon>
        <taxon>Arthropoda</taxon>
        <taxon>Hexapoda</taxon>
        <taxon>Insecta</taxon>
        <taxon>Pterygota</taxon>
        <taxon>Neoptera</taxon>
        <taxon>Paraneoptera</taxon>
        <taxon>Hemiptera</taxon>
        <taxon>Sternorrhyncha</taxon>
        <taxon>Psylloidea</taxon>
        <taxon>Psyllidae</taxon>
        <taxon>Diaphorininae</taxon>
        <taxon>Diaphorina</taxon>
    </lineage>
</organism>
<dbReference type="GeneID" id="103516046"/>
<feature type="compositionally biased region" description="Polar residues" evidence="1">
    <location>
        <begin position="1161"/>
        <end position="1182"/>
    </location>
</feature>
<feature type="compositionally biased region" description="Polar residues" evidence="1">
    <location>
        <begin position="1254"/>
        <end position="1264"/>
    </location>
</feature>
<feature type="compositionally biased region" description="Polar residues" evidence="1">
    <location>
        <begin position="1290"/>
        <end position="1299"/>
    </location>
</feature>
<keyword evidence="2" id="KW-1185">Reference proteome</keyword>
<protein>
    <submittedName>
        <fullName evidence="3">Uncharacterized protein PFB0145c-like isoform X2</fullName>
    </submittedName>
</protein>
<feature type="compositionally biased region" description="Basic and acidic residues" evidence="1">
    <location>
        <begin position="1072"/>
        <end position="1086"/>
    </location>
</feature>
<feature type="region of interest" description="Disordered" evidence="1">
    <location>
        <begin position="289"/>
        <end position="308"/>
    </location>
</feature>
<feature type="compositionally biased region" description="Basic and acidic residues" evidence="1">
    <location>
        <begin position="1300"/>
        <end position="1319"/>
    </location>
</feature>
<evidence type="ECO:0000313" key="2">
    <source>
        <dbReference type="Proteomes" id="UP000079169"/>
    </source>
</evidence>
<gene>
    <name evidence="3" type="primary">LOC103516046</name>
</gene>
<feature type="compositionally biased region" description="Basic and acidic residues" evidence="1">
    <location>
        <begin position="343"/>
        <end position="358"/>
    </location>
</feature>
<feature type="compositionally biased region" description="Basic and acidic residues" evidence="1">
    <location>
        <begin position="382"/>
        <end position="398"/>
    </location>
</feature>
<feature type="region of interest" description="Disordered" evidence="1">
    <location>
        <begin position="955"/>
        <end position="996"/>
    </location>
</feature>